<dbReference type="SUPFAM" id="SSF52833">
    <property type="entry name" value="Thioredoxin-like"/>
    <property type="match status" value="4"/>
</dbReference>
<comment type="similarity">
    <text evidence="4 13">Belongs to the protein disulfide isomerase family.</text>
</comment>
<keyword evidence="8" id="KW-0256">Endoplasmic reticulum</keyword>
<evidence type="ECO:0000256" key="7">
    <source>
        <dbReference type="ARBA" id="ARBA00022737"/>
    </source>
</evidence>
<evidence type="ECO:0000256" key="3">
    <source>
        <dbReference type="ARBA" id="ARBA00004319"/>
    </source>
</evidence>
<evidence type="ECO:0000313" key="17">
    <source>
        <dbReference type="EMBL" id="TRM67804.1"/>
    </source>
</evidence>
<evidence type="ECO:0000256" key="8">
    <source>
        <dbReference type="ARBA" id="ARBA00022824"/>
    </source>
</evidence>
<keyword evidence="10 14" id="KW-0413">Isomerase</keyword>
<dbReference type="PANTHER" id="PTHR18929">
    <property type="entry name" value="PROTEIN DISULFIDE ISOMERASE"/>
    <property type="match status" value="1"/>
</dbReference>
<comment type="caution">
    <text evidence="17">The sequence shown here is derived from an EMBL/GenBank/DDBJ whole genome shotgun (WGS) entry which is preliminary data.</text>
</comment>
<protein>
    <recommendedName>
        <fullName evidence="5 14">Protein disulfide-isomerase</fullName>
        <ecNumber evidence="5 14">5.3.4.1</ecNumber>
    </recommendedName>
</protein>
<evidence type="ECO:0000256" key="13">
    <source>
        <dbReference type="RuleBase" id="RU004208"/>
    </source>
</evidence>
<feature type="domain" description="Thioredoxin" evidence="16">
    <location>
        <begin position="355"/>
        <end position="472"/>
    </location>
</feature>
<keyword evidence="11 12" id="KW-0676">Redox-active center</keyword>
<evidence type="ECO:0000256" key="15">
    <source>
        <dbReference type="SAM" id="MobiDB-lite"/>
    </source>
</evidence>
<accession>A0A550CSP5</accession>
<feature type="chain" id="PRO_5022250691" description="Protein disulfide-isomerase" evidence="14">
    <location>
        <begin position="24"/>
        <end position="508"/>
    </location>
</feature>
<dbReference type="NCBIfam" id="TIGR01126">
    <property type="entry name" value="pdi_dom"/>
    <property type="match status" value="1"/>
</dbReference>
<evidence type="ECO:0000256" key="10">
    <source>
        <dbReference type="ARBA" id="ARBA00023235"/>
    </source>
</evidence>
<feature type="disulfide bond" description="Redox-active" evidence="12">
    <location>
        <begin position="54"/>
        <end position="57"/>
    </location>
</feature>
<dbReference type="PROSITE" id="PS51352">
    <property type="entry name" value="THIOREDOXIN_2"/>
    <property type="match status" value="2"/>
</dbReference>
<dbReference type="GO" id="GO:0005788">
    <property type="term" value="C:endoplasmic reticulum lumen"/>
    <property type="evidence" value="ECO:0007669"/>
    <property type="project" value="UniProtKB-SubCell"/>
</dbReference>
<evidence type="ECO:0000256" key="6">
    <source>
        <dbReference type="ARBA" id="ARBA00022729"/>
    </source>
</evidence>
<evidence type="ECO:0000256" key="14">
    <source>
        <dbReference type="RuleBase" id="RU361130"/>
    </source>
</evidence>
<dbReference type="CDD" id="cd02961">
    <property type="entry name" value="PDI_a_family"/>
    <property type="match status" value="1"/>
</dbReference>
<dbReference type="InterPro" id="IPR036249">
    <property type="entry name" value="Thioredoxin-like_sf"/>
</dbReference>
<dbReference type="PANTHER" id="PTHR18929:SF132">
    <property type="entry name" value="PROTEIN DISULFIDE-ISOMERASE A3"/>
    <property type="match status" value="1"/>
</dbReference>
<dbReference type="Gene3D" id="3.40.30.10">
    <property type="entry name" value="Glutaredoxin"/>
    <property type="match status" value="4"/>
</dbReference>
<evidence type="ECO:0000256" key="1">
    <source>
        <dbReference type="ARBA" id="ARBA00001182"/>
    </source>
</evidence>
<feature type="domain" description="Thioredoxin" evidence="16">
    <location>
        <begin position="7"/>
        <end position="131"/>
    </location>
</feature>
<dbReference type="OrthoDB" id="427280at2759"/>
<dbReference type="EC" id="5.3.4.1" evidence="5 14"/>
<reference evidence="17 18" key="1">
    <citation type="journal article" date="2019" name="New Phytol.">
        <title>Comparative genomics reveals unique wood-decay strategies and fruiting body development in the Schizophyllaceae.</title>
        <authorList>
            <person name="Almasi E."/>
            <person name="Sahu N."/>
            <person name="Krizsan K."/>
            <person name="Balint B."/>
            <person name="Kovacs G.M."/>
            <person name="Kiss B."/>
            <person name="Cseklye J."/>
            <person name="Drula E."/>
            <person name="Henrissat B."/>
            <person name="Nagy I."/>
            <person name="Chovatia M."/>
            <person name="Adam C."/>
            <person name="LaButti K."/>
            <person name="Lipzen A."/>
            <person name="Riley R."/>
            <person name="Grigoriev I.V."/>
            <person name="Nagy L.G."/>
        </authorList>
    </citation>
    <scope>NUCLEOTIDE SEQUENCE [LARGE SCALE GENOMIC DNA]</scope>
    <source>
        <strain evidence="17 18">NL-1724</strain>
    </source>
</reference>
<dbReference type="EMBL" id="VDMD01000002">
    <property type="protein sequence ID" value="TRM67804.1"/>
    <property type="molecule type" value="Genomic_DNA"/>
</dbReference>
<dbReference type="CDD" id="cd02982">
    <property type="entry name" value="PDI_b'_family"/>
    <property type="match status" value="1"/>
</dbReference>
<comment type="catalytic activity">
    <reaction evidence="1 14">
        <text>Catalyzes the rearrangement of -S-S- bonds in proteins.</text>
        <dbReference type="EC" id="5.3.4.1"/>
    </reaction>
</comment>
<evidence type="ECO:0000313" key="18">
    <source>
        <dbReference type="Proteomes" id="UP000320762"/>
    </source>
</evidence>
<gene>
    <name evidence="17" type="ORF">BD626DRAFT_554813</name>
</gene>
<keyword evidence="18" id="KW-1185">Reference proteome</keyword>
<dbReference type="GO" id="GO:0006457">
    <property type="term" value="P:protein folding"/>
    <property type="evidence" value="ECO:0007669"/>
    <property type="project" value="TreeGrafter"/>
</dbReference>
<keyword evidence="6 14" id="KW-0732">Signal</keyword>
<dbReference type="CDD" id="cd02995">
    <property type="entry name" value="PDI_a_PDI_a'_C"/>
    <property type="match status" value="1"/>
</dbReference>
<feature type="region of interest" description="Disordered" evidence="15">
    <location>
        <begin position="471"/>
        <end position="508"/>
    </location>
</feature>
<proteinExistence type="inferred from homology"/>
<name>A0A550CSP5_9AGAR</name>
<dbReference type="FunFam" id="3.40.30.10:FF:000017">
    <property type="entry name" value="Protein disulfide-isomerase A4"/>
    <property type="match status" value="1"/>
</dbReference>
<comment type="subcellular location">
    <subcellularLocation>
        <location evidence="3">Endoplasmic reticulum lumen</location>
    </subcellularLocation>
</comment>
<evidence type="ECO:0000256" key="9">
    <source>
        <dbReference type="ARBA" id="ARBA00023157"/>
    </source>
</evidence>
<evidence type="ECO:0000256" key="2">
    <source>
        <dbReference type="ARBA" id="ARBA00002692"/>
    </source>
</evidence>
<sequence>MRLSSLLPASLLAISSFVIAAEADSDVLSLTADSFDKSVKKEDLMLVEFFAPWCGHCKALAPHYEEAATTLKEKSIKLAKVDCVDQADLCQSHGVQGYPTLKVFRNGTPTDYNGPRKADGIVSYMIKQSLPAVNEVTSANHEEFVKSDKLVVIAYTSKDEPVMKEFATVADANREEYLFGHVTDADVTAAAGITPPQIVVYRSFDEPRTEYPLPAKGAKAKELEEWIEELSVPVIDEVNGENYGLYASSEKPLAYLFIDRTQEDFQEQIDKIRPIATEFKNKMNFVWIDAIKFADHGKALNLHEAKWPAFVIQDIKKQLKYPMSQGELVTSTNVQDWVERYLKKELKPELKSEPVPESQDEPVFTLVGKQFDEVVFDDSKDVFLELYATWCGHCKRLKPTWDQLGEHFAPIKERVVIAKMEAQQNDLPPSAPFRVAGFPTLKFKPAGQKEFLDYEGDRSLESLVAFVEENSKNDLTFPPPTPEVEVEADKQAPLSTENTTDSGKHDEL</sequence>
<dbReference type="CDD" id="cd02981">
    <property type="entry name" value="PDI_b_family"/>
    <property type="match status" value="1"/>
</dbReference>
<dbReference type="PROSITE" id="PS00194">
    <property type="entry name" value="THIOREDOXIN_1"/>
    <property type="match status" value="2"/>
</dbReference>
<dbReference type="PRINTS" id="PR00421">
    <property type="entry name" value="THIOREDOXIN"/>
</dbReference>
<dbReference type="NCBIfam" id="TIGR01130">
    <property type="entry name" value="ER_PDI_fam"/>
    <property type="match status" value="1"/>
</dbReference>
<dbReference type="GO" id="GO:0034976">
    <property type="term" value="P:response to endoplasmic reticulum stress"/>
    <property type="evidence" value="ECO:0007669"/>
    <property type="project" value="TreeGrafter"/>
</dbReference>
<feature type="signal peptide" evidence="14">
    <location>
        <begin position="1"/>
        <end position="23"/>
    </location>
</feature>
<evidence type="ECO:0000256" key="4">
    <source>
        <dbReference type="ARBA" id="ARBA00006347"/>
    </source>
</evidence>
<feature type="disulfide bond" description="Redox-active" evidence="12">
    <location>
        <begin position="391"/>
        <end position="394"/>
    </location>
</feature>
<evidence type="ECO:0000256" key="5">
    <source>
        <dbReference type="ARBA" id="ARBA00012723"/>
    </source>
</evidence>
<comment type="function">
    <text evidence="2">Participates in the folding of proteins containing disulfide bonds, may be involved in glycosylation, prolyl hydroxylation and triglyceride transfer.</text>
</comment>
<dbReference type="InterPro" id="IPR017937">
    <property type="entry name" value="Thioredoxin_CS"/>
</dbReference>
<organism evidence="17 18">
    <name type="scientific">Schizophyllum amplum</name>
    <dbReference type="NCBI Taxonomy" id="97359"/>
    <lineage>
        <taxon>Eukaryota</taxon>
        <taxon>Fungi</taxon>
        <taxon>Dikarya</taxon>
        <taxon>Basidiomycota</taxon>
        <taxon>Agaricomycotina</taxon>
        <taxon>Agaricomycetes</taxon>
        <taxon>Agaricomycetidae</taxon>
        <taxon>Agaricales</taxon>
        <taxon>Schizophyllaceae</taxon>
        <taxon>Schizophyllum</taxon>
    </lineage>
</organism>
<dbReference type="GO" id="GO:0003756">
    <property type="term" value="F:protein disulfide isomerase activity"/>
    <property type="evidence" value="ECO:0007669"/>
    <property type="project" value="UniProtKB-EC"/>
</dbReference>
<evidence type="ECO:0000256" key="12">
    <source>
        <dbReference type="PIRSR" id="PIRSR605792-51"/>
    </source>
</evidence>
<evidence type="ECO:0000259" key="16">
    <source>
        <dbReference type="PROSITE" id="PS51352"/>
    </source>
</evidence>
<keyword evidence="9 12" id="KW-1015">Disulfide bond</keyword>
<dbReference type="STRING" id="97359.A0A550CSP5"/>
<dbReference type="Pfam" id="PF00085">
    <property type="entry name" value="Thioredoxin"/>
    <property type="match status" value="2"/>
</dbReference>
<dbReference type="Pfam" id="PF13848">
    <property type="entry name" value="Thioredoxin_6"/>
    <property type="match status" value="1"/>
</dbReference>
<dbReference type="AlphaFoldDB" id="A0A550CSP5"/>
<evidence type="ECO:0000256" key="11">
    <source>
        <dbReference type="ARBA" id="ARBA00023284"/>
    </source>
</evidence>
<dbReference type="InterPro" id="IPR005788">
    <property type="entry name" value="PDI_thioredoxin-like_dom"/>
</dbReference>
<dbReference type="InterPro" id="IPR005792">
    <property type="entry name" value="Prot_disulphide_isomerase"/>
</dbReference>
<keyword evidence="7" id="KW-0677">Repeat</keyword>
<dbReference type="Proteomes" id="UP000320762">
    <property type="component" value="Unassembled WGS sequence"/>
</dbReference>
<dbReference type="InterPro" id="IPR013766">
    <property type="entry name" value="Thioredoxin_domain"/>
</dbReference>